<sequence>MRSAFASFSRPAQVLFVNQAGINLGFYMLMPYLADHLAHGAGLAVWLVGLILGVRNFSQQGLFLIGGTLADRLGYKPMIMLGCGLRVLGFALFAFSTAVPALIAASALTGFAGALFNPAARAYLAHAEAARRVEAFAVFNVFYQAGILAGPLVGLLLLQTDFRAVCLSAAAVFALLTVLQARYLPERSGAESGTERPVLTDWREAFTNRPFLLFAAAMIASYGLSFQIYLGLPLEVRRLTGDQSWTVALFSLTALLGIVGQIRLTAWCKARYTPGEAMARGLALMGASFAPLVLADRLPGVLQIGALLVCAALLSTGTMMVFPFEMATIATLSGGRLIGTYYGVYNLLSGLGILAANLLTGTALDVARRLQAPGLPWLLLLSLGLASALALSALERRGRLTPAAVQAAA</sequence>
<evidence type="ECO:0000256" key="2">
    <source>
        <dbReference type="ARBA" id="ARBA00022475"/>
    </source>
</evidence>
<keyword evidence="4 6" id="KW-1133">Transmembrane helix</keyword>
<dbReference type="PANTHER" id="PTHR42688:SF1">
    <property type="entry name" value="BLR5212 PROTEIN"/>
    <property type="match status" value="1"/>
</dbReference>
<evidence type="ECO:0000256" key="1">
    <source>
        <dbReference type="ARBA" id="ARBA00004651"/>
    </source>
</evidence>
<dbReference type="Pfam" id="PF07690">
    <property type="entry name" value="MFS_1"/>
    <property type="match status" value="1"/>
</dbReference>
<dbReference type="SUPFAM" id="SSF103473">
    <property type="entry name" value="MFS general substrate transporter"/>
    <property type="match status" value="1"/>
</dbReference>
<dbReference type="PANTHER" id="PTHR42688">
    <property type="entry name" value="CONSERVED PROTEIN"/>
    <property type="match status" value="1"/>
</dbReference>
<feature type="transmembrane region" description="Helical" evidence="6">
    <location>
        <begin position="244"/>
        <end position="265"/>
    </location>
</feature>
<feature type="domain" description="Major facilitator superfamily (MFS) profile" evidence="7">
    <location>
        <begin position="1"/>
        <end position="399"/>
    </location>
</feature>
<dbReference type="CDD" id="cd17329">
    <property type="entry name" value="MFS_MdtH_MDR_like"/>
    <property type="match status" value="1"/>
</dbReference>
<dbReference type="Proteomes" id="UP001501842">
    <property type="component" value="Unassembled WGS sequence"/>
</dbReference>
<comment type="caution">
    <text evidence="8">The sequence shown here is derived from an EMBL/GenBank/DDBJ whole genome shotgun (WGS) entry which is preliminary data.</text>
</comment>
<accession>A0ABP6H6J3</accession>
<organism evidence="8 9">
    <name type="scientific">Actinocorallia aurantiaca</name>
    <dbReference type="NCBI Taxonomy" id="46204"/>
    <lineage>
        <taxon>Bacteria</taxon>
        <taxon>Bacillati</taxon>
        <taxon>Actinomycetota</taxon>
        <taxon>Actinomycetes</taxon>
        <taxon>Streptosporangiales</taxon>
        <taxon>Thermomonosporaceae</taxon>
        <taxon>Actinocorallia</taxon>
    </lineage>
</organism>
<reference evidence="9" key="1">
    <citation type="journal article" date="2019" name="Int. J. Syst. Evol. Microbiol.">
        <title>The Global Catalogue of Microorganisms (GCM) 10K type strain sequencing project: providing services to taxonomists for standard genome sequencing and annotation.</title>
        <authorList>
            <consortium name="The Broad Institute Genomics Platform"/>
            <consortium name="The Broad Institute Genome Sequencing Center for Infectious Disease"/>
            <person name="Wu L."/>
            <person name="Ma J."/>
        </authorList>
    </citation>
    <scope>NUCLEOTIDE SEQUENCE [LARGE SCALE GENOMIC DNA]</scope>
    <source>
        <strain evidence="9">JCM 8201</strain>
    </source>
</reference>
<feature type="transmembrane region" description="Helical" evidence="6">
    <location>
        <begin position="162"/>
        <end position="179"/>
    </location>
</feature>
<dbReference type="PROSITE" id="PS50850">
    <property type="entry name" value="MFS"/>
    <property type="match status" value="1"/>
</dbReference>
<evidence type="ECO:0000259" key="7">
    <source>
        <dbReference type="PROSITE" id="PS50850"/>
    </source>
</evidence>
<evidence type="ECO:0000256" key="5">
    <source>
        <dbReference type="ARBA" id="ARBA00023136"/>
    </source>
</evidence>
<comment type="subcellular location">
    <subcellularLocation>
        <location evidence="1">Cell membrane</location>
        <topology evidence="1">Multi-pass membrane protein</topology>
    </subcellularLocation>
</comment>
<keyword evidence="9" id="KW-1185">Reference proteome</keyword>
<dbReference type="Gene3D" id="1.20.1250.20">
    <property type="entry name" value="MFS general substrate transporter like domains"/>
    <property type="match status" value="1"/>
</dbReference>
<keyword evidence="5 6" id="KW-0472">Membrane</keyword>
<feature type="transmembrane region" description="Helical" evidence="6">
    <location>
        <begin position="343"/>
        <end position="363"/>
    </location>
</feature>
<keyword evidence="3 6" id="KW-0812">Transmembrane</keyword>
<feature type="transmembrane region" description="Helical" evidence="6">
    <location>
        <begin position="136"/>
        <end position="156"/>
    </location>
</feature>
<evidence type="ECO:0000256" key="6">
    <source>
        <dbReference type="SAM" id="Phobius"/>
    </source>
</evidence>
<dbReference type="InterPro" id="IPR052425">
    <property type="entry name" value="Uncharacterized_MFS-type"/>
</dbReference>
<evidence type="ECO:0000256" key="4">
    <source>
        <dbReference type="ARBA" id="ARBA00022989"/>
    </source>
</evidence>
<dbReference type="RefSeq" id="WP_344456487.1">
    <property type="nucleotide sequence ID" value="NZ_BAAATZ010000033.1"/>
</dbReference>
<evidence type="ECO:0000256" key="3">
    <source>
        <dbReference type="ARBA" id="ARBA00022692"/>
    </source>
</evidence>
<dbReference type="EMBL" id="BAAATZ010000033">
    <property type="protein sequence ID" value="GAA2736873.1"/>
    <property type="molecule type" value="Genomic_DNA"/>
</dbReference>
<feature type="transmembrane region" description="Helical" evidence="6">
    <location>
        <begin position="12"/>
        <end position="30"/>
    </location>
</feature>
<evidence type="ECO:0000313" key="8">
    <source>
        <dbReference type="EMBL" id="GAA2736873.1"/>
    </source>
</evidence>
<dbReference type="InterPro" id="IPR011701">
    <property type="entry name" value="MFS"/>
</dbReference>
<dbReference type="InterPro" id="IPR020846">
    <property type="entry name" value="MFS_dom"/>
</dbReference>
<feature type="transmembrane region" description="Helical" evidence="6">
    <location>
        <begin position="375"/>
        <end position="394"/>
    </location>
</feature>
<protein>
    <submittedName>
        <fullName evidence="8">MFS transporter</fullName>
    </submittedName>
</protein>
<gene>
    <name evidence="8" type="ORF">GCM10010439_65060</name>
</gene>
<evidence type="ECO:0000313" key="9">
    <source>
        <dbReference type="Proteomes" id="UP001501842"/>
    </source>
</evidence>
<keyword evidence="2" id="KW-1003">Cell membrane</keyword>
<feature type="transmembrane region" description="Helical" evidence="6">
    <location>
        <begin position="301"/>
        <end position="322"/>
    </location>
</feature>
<feature type="transmembrane region" description="Helical" evidence="6">
    <location>
        <begin position="277"/>
        <end position="295"/>
    </location>
</feature>
<name>A0ABP6H6J3_9ACTN</name>
<feature type="transmembrane region" description="Helical" evidence="6">
    <location>
        <begin position="211"/>
        <end position="232"/>
    </location>
</feature>
<dbReference type="InterPro" id="IPR036259">
    <property type="entry name" value="MFS_trans_sf"/>
</dbReference>
<feature type="transmembrane region" description="Helical" evidence="6">
    <location>
        <begin position="36"/>
        <end position="57"/>
    </location>
</feature>
<proteinExistence type="predicted"/>